<dbReference type="GO" id="GO:0006888">
    <property type="term" value="P:endoplasmic reticulum to Golgi vesicle-mediated transport"/>
    <property type="evidence" value="ECO:0007669"/>
    <property type="project" value="TreeGrafter"/>
</dbReference>
<protein>
    <submittedName>
        <fullName evidence="1">Uncharacterized protein</fullName>
    </submittedName>
</protein>
<proteinExistence type="predicted"/>
<dbReference type="Gene3D" id="1.25.10.10">
    <property type="entry name" value="Leucine-rich Repeat Variant"/>
    <property type="match status" value="1"/>
</dbReference>
<dbReference type="GO" id="GO:0005795">
    <property type="term" value="C:Golgi stack"/>
    <property type="evidence" value="ECO:0007669"/>
    <property type="project" value="TreeGrafter"/>
</dbReference>
<dbReference type="InterPro" id="IPR024095">
    <property type="entry name" value="Vesicle_P115"/>
</dbReference>
<sequence>MKMDLRSGYKGVVGLVFGNESSSDADSYVERLLDRISNGKLADDRRNAIIELQAVVSENQASQLAFGAMGFPVMLSVLKEEREDVEMVTNFSSLSLYCSKPGP</sequence>
<accession>A0A444YYZ1</accession>
<comment type="caution">
    <text evidence="1">The sequence shown here is derived from an EMBL/GenBank/DDBJ whole genome shotgun (WGS) entry which is preliminary data.</text>
</comment>
<dbReference type="GO" id="GO:0061025">
    <property type="term" value="P:membrane fusion"/>
    <property type="evidence" value="ECO:0007669"/>
    <property type="project" value="TreeGrafter"/>
</dbReference>
<dbReference type="PANTHER" id="PTHR10013:SF0">
    <property type="entry name" value="GENERAL VESICULAR TRANSPORT FACTOR P115"/>
    <property type="match status" value="1"/>
</dbReference>
<evidence type="ECO:0000313" key="1">
    <source>
        <dbReference type="EMBL" id="RYR07150.1"/>
    </source>
</evidence>
<name>A0A444YYZ1_ARAHY</name>
<organism evidence="1 2">
    <name type="scientific">Arachis hypogaea</name>
    <name type="common">Peanut</name>
    <dbReference type="NCBI Taxonomy" id="3818"/>
    <lineage>
        <taxon>Eukaryota</taxon>
        <taxon>Viridiplantae</taxon>
        <taxon>Streptophyta</taxon>
        <taxon>Embryophyta</taxon>
        <taxon>Tracheophyta</taxon>
        <taxon>Spermatophyta</taxon>
        <taxon>Magnoliopsida</taxon>
        <taxon>eudicotyledons</taxon>
        <taxon>Gunneridae</taxon>
        <taxon>Pentapetalae</taxon>
        <taxon>rosids</taxon>
        <taxon>fabids</taxon>
        <taxon>Fabales</taxon>
        <taxon>Fabaceae</taxon>
        <taxon>Papilionoideae</taxon>
        <taxon>50 kb inversion clade</taxon>
        <taxon>dalbergioids sensu lato</taxon>
        <taxon>Dalbergieae</taxon>
        <taxon>Pterocarpus clade</taxon>
        <taxon>Arachis</taxon>
    </lineage>
</organism>
<dbReference type="Proteomes" id="UP000289738">
    <property type="component" value="Chromosome B05"/>
</dbReference>
<dbReference type="PANTHER" id="PTHR10013">
    <property type="entry name" value="GENERAL VESICULAR TRANSPORT FACTOR P115"/>
    <property type="match status" value="1"/>
</dbReference>
<dbReference type="AlphaFoldDB" id="A0A444YYZ1"/>
<evidence type="ECO:0000313" key="2">
    <source>
        <dbReference type="Proteomes" id="UP000289738"/>
    </source>
</evidence>
<dbReference type="InterPro" id="IPR011989">
    <property type="entry name" value="ARM-like"/>
</dbReference>
<keyword evidence="2" id="KW-1185">Reference proteome</keyword>
<dbReference type="GO" id="GO:0006886">
    <property type="term" value="P:intracellular protein transport"/>
    <property type="evidence" value="ECO:0007669"/>
    <property type="project" value="TreeGrafter"/>
</dbReference>
<gene>
    <name evidence="1" type="ORF">Ahy_B05g074471</name>
</gene>
<dbReference type="GO" id="GO:0005783">
    <property type="term" value="C:endoplasmic reticulum"/>
    <property type="evidence" value="ECO:0007669"/>
    <property type="project" value="TreeGrafter"/>
</dbReference>
<dbReference type="EMBL" id="SDMP01000015">
    <property type="protein sequence ID" value="RYR07150.1"/>
    <property type="molecule type" value="Genomic_DNA"/>
</dbReference>
<reference evidence="1 2" key="1">
    <citation type="submission" date="2019-01" db="EMBL/GenBank/DDBJ databases">
        <title>Sequencing of cultivated peanut Arachis hypogaea provides insights into genome evolution and oil improvement.</title>
        <authorList>
            <person name="Chen X."/>
        </authorList>
    </citation>
    <scope>NUCLEOTIDE SEQUENCE [LARGE SCALE GENOMIC DNA]</scope>
    <source>
        <strain evidence="2">cv. Fuhuasheng</strain>
        <tissue evidence="1">Leaves</tissue>
    </source>
</reference>
<dbReference type="GO" id="GO:0048211">
    <property type="term" value="P:Golgi vesicle docking"/>
    <property type="evidence" value="ECO:0007669"/>
    <property type="project" value="TreeGrafter"/>
</dbReference>
<dbReference type="GO" id="GO:0012507">
    <property type="term" value="C:ER to Golgi transport vesicle membrane"/>
    <property type="evidence" value="ECO:0007669"/>
    <property type="project" value="TreeGrafter"/>
</dbReference>